<dbReference type="Pfam" id="PF00067">
    <property type="entry name" value="p450"/>
    <property type="match status" value="1"/>
</dbReference>
<organism evidence="11 12">
    <name type="scientific">Taxus chinensis</name>
    <name type="common">Chinese yew</name>
    <name type="synonym">Taxus wallichiana var. chinensis</name>
    <dbReference type="NCBI Taxonomy" id="29808"/>
    <lineage>
        <taxon>Eukaryota</taxon>
        <taxon>Viridiplantae</taxon>
        <taxon>Streptophyta</taxon>
        <taxon>Embryophyta</taxon>
        <taxon>Tracheophyta</taxon>
        <taxon>Spermatophyta</taxon>
        <taxon>Pinopsida</taxon>
        <taxon>Pinidae</taxon>
        <taxon>Conifers II</taxon>
        <taxon>Cupressales</taxon>
        <taxon>Taxaceae</taxon>
        <taxon>Taxus</taxon>
    </lineage>
</organism>
<feature type="binding site" description="axial binding residue" evidence="8">
    <location>
        <position position="450"/>
    </location>
    <ligand>
        <name>heme</name>
        <dbReference type="ChEBI" id="CHEBI:30413"/>
    </ligand>
    <ligandPart>
        <name>Fe</name>
        <dbReference type="ChEBI" id="CHEBI:18248"/>
    </ligandPart>
</feature>
<evidence type="ECO:0000256" key="3">
    <source>
        <dbReference type="ARBA" id="ARBA00022617"/>
    </source>
</evidence>
<feature type="chain" id="PRO_5041255577" description="Cytochrome P450" evidence="10">
    <location>
        <begin position="32"/>
        <end position="517"/>
    </location>
</feature>
<reference evidence="11 12" key="1">
    <citation type="journal article" date="2021" name="Nat. Plants">
        <title>The Taxus genome provides insights into paclitaxel biosynthesis.</title>
        <authorList>
            <person name="Xiong X."/>
            <person name="Gou J."/>
            <person name="Liao Q."/>
            <person name="Li Y."/>
            <person name="Zhou Q."/>
            <person name="Bi G."/>
            <person name="Li C."/>
            <person name="Du R."/>
            <person name="Wang X."/>
            <person name="Sun T."/>
            <person name="Guo L."/>
            <person name="Liang H."/>
            <person name="Lu P."/>
            <person name="Wu Y."/>
            <person name="Zhang Z."/>
            <person name="Ro D.K."/>
            <person name="Shang Y."/>
            <person name="Huang S."/>
            <person name="Yan J."/>
        </authorList>
    </citation>
    <scope>NUCLEOTIDE SEQUENCE [LARGE SCALE GENOMIC DNA]</scope>
    <source>
        <strain evidence="11">Ta-2019</strain>
    </source>
</reference>
<evidence type="ECO:0000256" key="6">
    <source>
        <dbReference type="ARBA" id="ARBA00023004"/>
    </source>
</evidence>
<proteinExistence type="inferred from homology"/>
<comment type="pathway">
    <text evidence="1">Alkaloid biosynthesis; taxol biosynthesis.</text>
</comment>
<evidence type="ECO:0000256" key="5">
    <source>
        <dbReference type="ARBA" id="ARBA00023002"/>
    </source>
</evidence>
<keyword evidence="12" id="KW-1185">Reference proteome</keyword>
<evidence type="ECO:0000256" key="1">
    <source>
        <dbReference type="ARBA" id="ARBA00005122"/>
    </source>
</evidence>
<keyword evidence="10" id="KW-0732">Signal</keyword>
<dbReference type="InterPro" id="IPR002401">
    <property type="entry name" value="Cyt_P450_E_grp-I"/>
</dbReference>
<keyword evidence="4 8" id="KW-0479">Metal-binding</keyword>
<dbReference type="PANTHER" id="PTHR47944">
    <property type="entry name" value="CYTOCHROME P450 98A9"/>
    <property type="match status" value="1"/>
</dbReference>
<dbReference type="InterPro" id="IPR036396">
    <property type="entry name" value="Cyt_P450_sf"/>
</dbReference>
<dbReference type="SUPFAM" id="SSF48264">
    <property type="entry name" value="Cytochrome P450"/>
    <property type="match status" value="1"/>
</dbReference>
<keyword evidence="3 8" id="KW-0349">Heme</keyword>
<evidence type="ECO:0008006" key="13">
    <source>
        <dbReference type="Google" id="ProtNLM"/>
    </source>
</evidence>
<evidence type="ECO:0000313" key="11">
    <source>
        <dbReference type="EMBL" id="KAH9321878.1"/>
    </source>
</evidence>
<dbReference type="InterPro" id="IPR001128">
    <property type="entry name" value="Cyt_P450"/>
</dbReference>
<dbReference type="GO" id="GO:0004497">
    <property type="term" value="F:monooxygenase activity"/>
    <property type="evidence" value="ECO:0007669"/>
    <property type="project" value="UniProtKB-KW"/>
</dbReference>
<comment type="cofactor">
    <cofactor evidence="8">
        <name>heme</name>
        <dbReference type="ChEBI" id="CHEBI:30413"/>
    </cofactor>
</comment>
<dbReference type="PRINTS" id="PR00385">
    <property type="entry name" value="P450"/>
</dbReference>
<accession>A0AA38GHD4</accession>
<feature type="signal peptide" evidence="10">
    <location>
        <begin position="1"/>
        <end position="31"/>
    </location>
</feature>
<dbReference type="AlphaFoldDB" id="A0AA38GHD4"/>
<dbReference type="Gene3D" id="1.10.630.10">
    <property type="entry name" value="Cytochrome P450"/>
    <property type="match status" value="1"/>
</dbReference>
<dbReference type="PRINTS" id="PR00463">
    <property type="entry name" value="EP450I"/>
</dbReference>
<evidence type="ECO:0000256" key="10">
    <source>
        <dbReference type="SAM" id="SignalP"/>
    </source>
</evidence>
<keyword evidence="5 9" id="KW-0560">Oxidoreductase</keyword>
<sequence>MLGMEFLKASWIPLLLLILPLLFRMLKQSRAASLKLPPGPTPFPIIGNLHLISTLPHRSLCSLSHKYGPIMTLYLGSLPTIVISSPEMAKQVLKTQDHMFASRPVMGDDNHILSPHKIATAEYGPYWKLMRKMFVQELLSPKKMDSFASLRAREVCAMTHSILETAIRNEKAGASGSGGSMQTVDVTKEVTYFTGNIVSTMTFGRKCYETHLGGRPFKQLLDEVVALLTGFHYKDFIPLLGWLDLHGLGRRQSELTHIFNGYFERIVDEHLSERKKMETGEGDFVDALLSLSEDESMEIKITRDHIKNIIFDIDTSGNILEWAMSELLRNPLAMKRVQEELDSVVGYNRVVIECDLPHLKYLQMAVKETLRLYPSGPLLLPHQSKKHCKIAGYEIPKNTRVLINAWAIGRDPITWEEPNVFKPERFLASKIDVKGQDFELIPFGSGRRICPGINLALCMIQLGLAKLLHCFNWSLPEGISPKNLDMSEAFGNTMTRVVHLHAIPIPRLPFHLLHPKP</sequence>
<dbReference type="GO" id="GO:0042617">
    <property type="term" value="P:paclitaxel biosynthetic process"/>
    <property type="evidence" value="ECO:0007669"/>
    <property type="project" value="UniProtKB-KW"/>
</dbReference>
<name>A0AA38GHD4_TAXCH</name>
<dbReference type="EMBL" id="JAHRHJ020000003">
    <property type="protein sequence ID" value="KAH9321878.1"/>
    <property type="molecule type" value="Genomic_DNA"/>
</dbReference>
<dbReference type="FunFam" id="1.10.630.10:FF:000011">
    <property type="entry name" value="Cytochrome P450 83B1"/>
    <property type="match status" value="1"/>
</dbReference>
<evidence type="ECO:0000256" key="7">
    <source>
        <dbReference type="ARBA" id="ARBA00023059"/>
    </source>
</evidence>
<gene>
    <name evidence="11" type="ORF">KI387_016517</name>
</gene>
<dbReference type="GO" id="GO:0020037">
    <property type="term" value="F:heme binding"/>
    <property type="evidence" value="ECO:0007669"/>
    <property type="project" value="InterPro"/>
</dbReference>
<keyword evidence="9" id="KW-0503">Monooxygenase</keyword>
<dbReference type="Proteomes" id="UP000824469">
    <property type="component" value="Unassembled WGS sequence"/>
</dbReference>
<comment type="similarity">
    <text evidence="2 9">Belongs to the cytochrome P450 family.</text>
</comment>
<dbReference type="GO" id="GO:0005506">
    <property type="term" value="F:iron ion binding"/>
    <property type="evidence" value="ECO:0007669"/>
    <property type="project" value="InterPro"/>
</dbReference>
<evidence type="ECO:0000256" key="8">
    <source>
        <dbReference type="PIRSR" id="PIRSR602401-1"/>
    </source>
</evidence>
<comment type="caution">
    <text evidence="11">The sequence shown here is derived from an EMBL/GenBank/DDBJ whole genome shotgun (WGS) entry which is preliminary data.</text>
</comment>
<evidence type="ECO:0000256" key="9">
    <source>
        <dbReference type="RuleBase" id="RU000461"/>
    </source>
</evidence>
<evidence type="ECO:0000256" key="2">
    <source>
        <dbReference type="ARBA" id="ARBA00010617"/>
    </source>
</evidence>
<dbReference type="CDD" id="cd11072">
    <property type="entry name" value="CYP71-like"/>
    <property type="match status" value="1"/>
</dbReference>
<dbReference type="PANTHER" id="PTHR47944:SF4">
    <property type="entry name" value="OS09G0441700 PROTEIN"/>
    <property type="match status" value="1"/>
</dbReference>
<dbReference type="GO" id="GO:0044550">
    <property type="term" value="P:secondary metabolite biosynthetic process"/>
    <property type="evidence" value="ECO:0007669"/>
    <property type="project" value="UniProtKB-ARBA"/>
</dbReference>
<dbReference type="PROSITE" id="PS00086">
    <property type="entry name" value="CYTOCHROME_P450"/>
    <property type="match status" value="1"/>
</dbReference>
<dbReference type="GO" id="GO:0016705">
    <property type="term" value="F:oxidoreductase activity, acting on paired donors, with incorporation or reduction of molecular oxygen"/>
    <property type="evidence" value="ECO:0007669"/>
    <property type="project" value="InterPro"/>
</dbReference>
<evidence type="ECO:0000313" key="12">
    <source>
        <dbReference type="Proteomes" id="UP000824469"/>
    </source>
</evidence>
<protein>
    <recommendedName>
        <fullName evidence="13">Cytochrome P450</fullName>
    </recommendedName>
</protein>
<dbReference type="InterPro" id="IPR017972">
    <property type="entry name" value="Cyt_P450_CS"/>
</dbReference>
<evidence type="ECO:0000256" key="4">
    <source>
        <dbReference type="ARBA" id="ARBA00022723"/>
    </source>
</evidence>
<keyword evidence="7" id="KW-0876">Taxol biosynthesis</keyword>
<keyword evidence="6 8" id="KW-0408">Iron</keyword>